<dbReference type="InterPro" id="IPR030374">
    <property type="entry name" value="PABS"/>
</dbReference>
<feature type="region of interest" description="Disordered" evidence="4">
    <location>
        <begin position="1"/>
        <end position="36"/>
    </location>
</feature>
<dbReference type="Gene3D" id="2.30.140.10">
    <property type="entry name" value="Spermidine synthase, tetramerisation domain"/>
    <property type="match status" value="1"/>
</dbReference>
<dbReference type="HAMAP" id="MF_00198">
    <property type="entry name" value="Spermidine_synth"/>
    <property type="match status" value="1"/>
</dbReference>
<dbReference type="CDD" id="cd02440">
    <property type="entry name" value="AdoMet_MTases"/>
    <property type="match status" value="1"/>
</dbReference>
<comment type="similarity">
    <text evidence="1">Belongs to the spermidine/spermine synthase family.</text>
</comment>
<dbReference type="PROSITE" id="PS51006">
    <property type="entry name" value="PABS_2"/>
    <property type="match status" value="1"/>
</dbReference>
<name>A0A7S2XQ35_9STRA</name>
<dbReference type="Gene3D" id="3.40.50.150">
    <property type="entry name" value="Vaccinia Virus protein VP39"/>
    <property type="match status" value="1"/>
</dbReference>
<accession>A0A7S2XQ35</accession>
<dbReference type="PANTHER" id="PTHR11558">
    <property type="entry name" value="SPERMIDINE/SPERMINE SYNTHASE"/>
    <property type="match status" value="1"/>
</dbReference>
<keyword evidence="2 3" id="KW-0808">Transferase</keyword>
<proteinExistence type="inferred from homology"/>
<protein>
    <recommendedName>
        <fullName evidence="5">PABS domain-containing protein</fullName>
    </recommendedName>
</protein>
<dbReference type="InterPro" id="IPR030373">
    <property type="entry name" value="PABS_CS"/>
</dbReference>
<dbReference type="SUPFAM" id="SSF53335">
    <property type="entry name" value="S-adenosyl-L-methionine-dependent methyltransferases"/>
    <property type="match status" value="1"/>
</dbReference>
<dbReference type="InterPro" id="IPR001045">
    <property type="entry name" value="Spermi_synthase"/>
</dbReference>
<evidence type="ECO:0000259" key="5">
    <source>
        <dbReference type="PROSITE" id="PS51006"/>
    </source>
</evidence>
<evidence type="ECO:0000256" key="4">
    <source>
        <dbReference type="SAM" id="MobiDB-lite"/>
    </source>
</evidence>
<dbReference type="GO" id="GO:0004766">
    <property type="term" value="F:spermidine synthase activity"/>
    <property type="evidence" value="ECO:0007669"/>
    <property type="project" value="TreeGrafter"/>
</dbReference>
<dbReference type="GO" id="GO:0005829">
    <property type="term" value="C:cytosol"/>
    <property type="evidence" value="ECO:0007669"/>
    <property type="project" value="TreeGrafter"/>
</dbReference>
<dbReference type="InterPro" id="IPR029063">
    <property type="entry name" value="SAM-dependent_MTases_sf"/>
</dbReference>
<dbReference type="PROSITE" id="PS01330">
    <property type="entry name" value="PABS_1"/>
    <property type="match status" value="1"/>
</dbReference>
<dbReference type="PANTHER" id="PTHR11558:SF11">
    <property type="entry name" value="SPERMIDINE SYNTHASE"/>
    <property type="match status" value="1"/>
</dbReference>
<feature type="domain" description="PABS" evidence="5">
    <location>
        <begin position="51"/>
        <end position="294"/>
    </location>
</feature>
<keyword evidence="3" id="KW-0620">Polyamine biosynthesis</keyword>
<evidence type="ECO:0000313" key="6">
    <source>
        <dbReference type="EMBL" id="CAD9822023.1"/>
    </source>
</evidence>
<dbReference type="Pfam" id="PF17284">
    <property type="entry name" value="Spermine_synt_N"/>
    <property type="match status" value="1"/>
</dbReference>
<reference evidence="6" key="1">
    <citation type="submission" date="2021-01" db="EMBL/GenBank/DDBJ databases">
        <authorList>
            <person name="Corre E."/>
            <person name="Pelletier E."/>
            <person name="Niang G."/>
            <person name="Scheremetjew M."/>
            <person name="Finn R."/>
            <person name="Kale V."/>
            <person name="Holt S."/>
            <person name="Cochrane G."/>
            <person name="Meng A."/>
            <person name="Brown T."/>
            <person name="Cohen L."/>
        </authorList>
    </citation>
    <scope>NUCLEOTIDE SEQUENCE</scope>
    <source>
        <strain evidence="6">CCMP2084</strain>
    </source>
</reference>
<evidence type="ECO:0000256" key="3">
    <source>
        <dbReference type="PROSITE-ProRule" id="PRU00354"/>
    </source>
</evidence>
<sequence length="373" mass="42424">MEGKEEADEKRMGVVLSSNNNKRAKIQDDDSQPQTNNVVSLRNKHSEVGERIAETGFYQSMELTTDTPICTKTSKYQTIEVHQAKHYGKVLMLDGVIQLAERDANAYNEMITHCAMMAHDNPQNVLVIGGGDGYVLSEVLKHSSVKHVDHVDLDGDVVEICRTHFPWRDAWEDPRVKLHIADGAAFVANSKHDFYDVVIQDSSDPYTCCEDGSLVELPSCVLFTQDHFRNVHKTLREKGVFIFQSECFQIPSDLDCIVKWRKQVLDLGFHHARYGSITISSYPTGQVGFLLCEKDRDAGDHTTNNKHTNHPGDLQQQSSSRIDQRFQEIVKKGCSTTYYHPRLQKSCFDLPLWVEKKIYGDETRTTQTETQNN</sequence>
<feature type="compositionally biased region" description="Basic and acidic residues" evidence="4">
    <location>
        <begin position="1"/>
        <end position="12"/>
    </location>
</feature>
<dbReference type="AlphaFoldDB" id="A0A7S2XQ35"/>
<evidence type="ECO:0000256" key="1">
    <source>
        <dbReference type="ARBA" id="ARBA00007867"/>
    </source>
</evidence>
<organism evidence="6">
    <name type="scientific">Attheya septentrionalis</name>
    <dbReference type="NCBI Taxonomy" id="420275"/>
    <lineage>
        <taxon>Eukaryota</taxon>
        <taxon>Sar</taxon>
        <taxon>Stramenopiles</taxon>
        <taxon>Ochrophyta</taxon>
        <taxon>Bacillariophyta</taxon>
        <taxon>Coscinodiscophyceae</taxon>
        <taxon>Chaetocerotophycidae</taxon>
        <taxon>Chaetocerotales</taxon>
        <taxon>Attheyaceae</taxon>
        <taxon>Attheya</taxon>
    </lineage>
</organism>
<dbReference type="GO" id="GO:0008295">
    <property type="term" value="P:spermidine biosynthetic process"/>
    <property type="evidence" value="ECO:0007669"/>
    <property type="project" value="TreeGrafter"/>
</dbReference>
<dbReference type="InterPro" id="IPR037163">
    <property type="entry name" value="Spermidine_synt_N_sf"/>
</dbReference>
<dbReference type="Pfam" id="PF01564">
    <property type="entry name" value="Spermine_synth"/>
    <property type="match status" value="1"/>
</dbReference>
<gene>
    <name evidence="6" type="ORF">ASEP1449_LOCUS13857</name>
</gene>
<evidence type="ECO:0000256" key="2">
    <source>
        <dbReference type="ARBA" id="ARBA00022679"/>
    </source>
</evidence>
<dbReference type="EMBL" id="HBHQ01020573">
    <property type="protein sequence ID" value="CAD9822023.1"/>
    <property type="molecule type" value="Transcribed_RNA"/>
</dbReference>
<dbReference type="InterPro" id="IPR035246">
    <property type="entry name" value="Spermidine_synt_N"/>
</dbReference>
<feature type="region of interest" description="Disordered" evidence="4">
    <location>
        <begin position="300"/>
        <end position="319"/>
    </location>
</feature>
<feature type="active site" description="Proton acceptor" evidence="3">
    <location>
        <position position="201"/>
    </location>
</feature>